<evidence type="ECO:0000313" key="3">
    <source>
        <dbReference type="Proteomes" id="UP000326029"/>
    </source>
</evidence>
<reference evidence="1 4" key="1">
    <citation type="journal article" date="2014" name="Int. J. Syst. Evol. Microbiol.">
        <title>Complete genome sequence of Corynebacterium casei LMG S-19264T (=DSM 44701T), isolated from a smear-ripened cheese.</title>
        <authorList>
            <consortium name="US DOE Joint Genome Institute (JGI-PGF)"/>
            <person name="Walter F."/>
            <person name="Albersmeier A."/>
            <person name="Kalinowski J."/>
            <person name="Ruckert C."/>
        </authorList>
    </citation>
    <scope>NUCLEOTIDE SEQUENCE [LARGE SCALE GENOMIC DNA]</scope>
    <source>
        <strain evidence="1 4">JCM 4205</strain>
    </source>
</reference>
<dbReference type="Proteomes" id="UP000642014">
    <property type="component" value="Unassembled WGS sequence"/>
</dbReference>
<evidence type="ECO:0000313" key="4">
    <source>
        <dbReference type="Proteomes" id="UP000642014"/>
    </source>
</evidence>
<protein>
    <submittedName>
        <fullName evidence="1">Uncharacterized protein</fullName>
    </submittedName>
</protein>
<keyword evidence="3" id="KW-1185">Reference proteome</keyword>
<accession>A0AAV4KPK6</accession>
<organism evidence="1 4">
    <name type="scientific">Streptomyces cinereoruber</name>
    <dbReference type="NCBI Taxonomy" id="67260"/>
    <lineage>
        <taxon>Bacteria</taxon>
        <taxon>Bacillati</taxon>
        <taxon>Actinomycetota</taxon>
        <taxon>Actinomycetes</taxon>
        <taxon>Kitasatosporales</taxon>
        <taxon>Streptomycetaceae</taxon>
        <taxon>Streptomyces</taxon>
    </lineage>
</organism>
<dbReference type="EMBL" id="BMSJ01000009">
    <property type="protein sequence ID" value="GGR37838.1"/>
    <property type="molecule type" value="Genomic_DNA"/>
</dbReference>
<gene>
    <name evidence="2" type="ORF">CP977_14855</name>
    <name evidence="1" type="ORF">GCM10010497_45890</name>
</gene>
<reference evidence="2 3" key="2">
    <citation type="submission" date="2017-09" db="EMBL/GenBank/DDBJ databases">
        <authorList>
            <person name="Lee N."/>
            <person name="Cho B.-K."/>
        </authorList>
    </citation>
    <scope>NUCLEOTIDE SEQUENCE [LARGE SCALE GENOMIC DNA]</scope>
    <source>
        <strain evidence="2 3">ATCC 19740</strain>
    </source>
</reference>
<sequence>MTTVSTEGLDQLHDPERAVLPILLSVDTARRLAREAVAECAAADPHSLGAMLMAATTLDYRLRSLLAALDAEEGR</sequence>
<dbReference type="Proteomes" id="UP000326029">
    <property type="component" value="Chromosome"/>
</dbReference>
<evidence type="ECO:0000313" key="1">
    <source>
        <dbReference type="EMBL" id="GGR37838.1"/>
    </source>
</evidence>
<dbReference type="EMBL" id="CP023693">
    <property type="protein sequence ID" value="QEV33289.1"/>
    <property type="molecule type" value="Genomic_DNA"/>
</dbReference>
<dbReference type="AlphaFoldDB" id="A0AAV4KPK6"/>
<name>A0AAV4KPK6_9ACTN</name>
<dbReference type="GeneID" id="95455052"/>
<proteinExistence type="predicted"/>
<dbReference type="RefSeq" id="WP_152370273.1">
    <property type="nucleotide sequence ID" value="NZ_BMSJ01000009.1"/>
</dbReference>
<reference evidence="1" key="3">
    <citation type="submission" date="2023-08" db="EMBL/GenBank/DDBJ databases">
        <authorList>
            <person name="Sun Q."/>
            <person name="Ohkuma M."/>
        </authorList>
    </citation>
    <scope>NUCLEOTIDE SEQUENCE</scope>
    <source>
        <strain evidence="1">JCM 4205</strain>
    </source>
</reference>
<evidence type="ECO:0000313" key="2">
    <source>
        <dbReference type="EMBL" id="QEV33289.1"/>
    </source>
</evidence>